<feature type="domain" description="Heterokaryon incompatibility" evidence="1">
    <location>
        <begin position="48"/>
        <end position="207"/>
    </location>
</feature>
<dbReference type="AlphaFoldDB" id="A0A2J6S1K3"/>
<dbReference type="Proteomes" id="UP000235786">
    <property type="component" value="Unassembled WGS sequence"/>
</dbReference>
<reference evidence="2 3" key="1">
    <citation type="submission" date="2016-04" db="EMBL/GenBank/DDBJ databases">
        <title>A degradative enzymes factory behind the ericoid mycorrhizal symbiosis.</title>
        <authorList>
            <consortium name="DOE Joint Genome Institute"/>
            <person name="Martino E."/>
            <person name="Morin E."/>
            <person name="Grelet G."/>
            <person name="Kuo A."/>
            <person name="Kohler A."/>
            <person name="Daghino S."/>
            <person name="Barry K."/>
            <person name="Choi C."/>
            <person name="Cichocki N."/>
            <person name="Clum A."/>
            <person name="Copeland A."/>
            <person name="Hainaut M."/>
            <person name="Haridas S."/>
            <person name="Labutti K."/>
            <person name="Lindquist E."/>
            <person name="Lipzen A."/>
            <person name="Khouja H.-R."/>
            <person name="Murat C."/>
            <person name="Ohm R."/>
            <person name="Olson A."/>
            <person name="Spatafora J."/>
            <person name="Veneault-Fourrey C."/>
            <person name="Henrissat B."/>
            <person name="Grigoriev I."/>
            <person name="Martin F."/>
            <person name="Perotto S."/>
        </authorList>
    </citation>
    <scope>NUCLEOTIDE SEQUENCE [LARGE SCALE GENOMIC DNA]</scope>
    <source>
        <strain evidence="2 3">F</strain>
    </source>
</reference>
<accession>A0A2J6S1K3</accession>
<gene>
    <name evidence="2" type="ORF">L207DRAFT_383165</name>
</gene>
<dbReference type="PANTHER" id="PTHR24148:SF73">
    <property type="entry name" value="HET DOMAIN PROTEIN (AFU_ORTHOLOGUE AFUA_8G01020)"/>
    <property type="match status" value="1"/>
</dbReference>
<dbReference type="PANTHER" id="PTHR24148">
    <property type="entry name" value="ANKYRIN REPEAT DOMAIN-CONTAINING PROTEIN 39 HOMOLOG-RELATED"/>
    <property type="match status" value="1"/>
</dbReference>
<feature type="non-terminal residue" evidence="2">
    <location>
        <position position="209"/>
    </location>
</feature>
<name>A0A2J6S1K3_HYAVF</name>
<protein>
    <recommendedName>
        <fullName evidence="1">Heterokaryon incompatibility domain-containing protein</fullName>
    </recommendedName>
</protein>
<feature type="non-terminal residue" evidence="2">
    <location>
        <position position="1"/>
    </location>
</feature>
<sequence length="209" mass="23437">ITKKTYEYTKVESADGEIRLLKLAWSTQTDCFDVELVHVSLATCEIPYLAISYAWIDGDDGAKPSKVFFDKDTFLDIGGPVNTILRTLLRPGECIHLWIDGICINQKNVDEKGLQVMLMEKIYSQAEQVVISLGQSDSLTDKAMDFIVPLQHALVNISHPSFGTALASGLEAFRYLRAGIDLSPAPWSALNALFNRNWWNRTWVIQEVA</sequence>
<evidence type="ECO:0000259" key="1">
    <source>
        <dbReference type="Pfam" id="PF06985"/>
    </source>
</evidence>
<dbReference type="InterPro" id="IPR010730">
    <property type="entry name" value="HET"/>
</dbReference>
<dbReference type="OrthoDB" id="2157530at2759"/>
<organism evidence="2 3">
    <name type="scientific">Hyaloscypha variabilis (strain UAMH 11265 / GT02V1 / F)</name>
    <name type="common">Meliniomyces variabilis</name>
    <dbReference type="NCBI Taxonomy" id="1149755"/>
    <lineage>
        <taxon>Eukaryota</taxon>
        <taxon>Fungi</taxon>
        <taxon>Dikarya</taxon>
        <taxon>Ascomycota</taxon>
        <taxon>Pezizomycotina</taxon>
        <taxon>Leotiomycetes</taxon>
        <taxon>Helotiales</taxon>
        <taxon>Hyaloscyphaceae</taxon>
        <taxon>Hyaloscypha</taxon>
        <taxon>Hyaloscypha variabilis</taxon>
    </lineage>
</organism>
<evidence type="ECO:0000313" key="3">
    <source>
        <dbReference type="Proteomes" id="UP000235786"/>
    </source>
</evidence>
<dbReference type="InterPro" id="IPR052895">
    <property type="entry name" value="HetReg/Transcr_Mod"/>
</dbReference>
<dbReference type="EMBL" id="KZ613941">
    <property type="protein sequence ID" value="PMD44645.1"/>
    <property type="molecule type" value="Genomic_DNA"/>
</dbReference>
<keyword evidence="3" id="KW-1185">Reference proteome</keyword>
<dbReference type="Pfam" id="PF06985">
    <property type="entry name" value="HET"/>
    <property type="match status" value="1"/>
</dbReference>
<proteinExistence type="predicted"/>
<dbReference type="STRING" id="1149755.A0A2J6S1K3"/>
<evidence type="ECO:0000313" key="2">
    <source>
        <dbReference type="EMBL" id="PMD44645.1"/>
    </source>
</evidence>